<dbReference type="InterPro" id="IPR017926">
    <property type="entry name" value="GATASE"/>
</dbReference>
<sequence>MRINVLQHTPNEGPGAIQAWAEQHHHELYIYHPYQFGVLPNADETDMLVILGGPMSPNDSLRWIIRERQLILTLLDQQKPIFGACFGAQQITKALGYPVTKAPAKEVGWAPVHLQSHLITDLPETLKVLHWHEEMFAIPDDATLLFSSDLVENQGFILNHHVVGLQFHVEPLPTNVREIIINDQAYITGSRLNQDAETILATPVPPENETALFSILDYITEP</sequence>
<dbReference type="AlphaFoldDB" id="A0A0R1LSZ0"/>
<dbReference type="InterPro" id="IPR029062">
    <property type="entry name" value="Class_I_gatase-like"/>
</dbReference>
<accession>A0A0R1LSZ0</accession>
<feature type="domain" description="Glutamine amidotransferase" evidence="1">
    <location>
        <begin position="42"/>
        <end position="182"/>
    </location>
</feature>
<dbReference type="Gene3D" id="3.40.50.880">
    <property type="match status" value="1"/>
</dbReference>
<evidence type="ECO:0000313" key="2">
    <source>
        <dbReference type="EMBL" id="KRK98592.1"/>
    </source>
</evidence>
<dbReference type="PATRIC" id="fig|1423776.4.peg.325"/>
<dbReference type="InterPro" id="IPR044992">
    <property type="entry name" value="ChyE-like"/>
</dbReference>
<dbReference type="Pfam" id="PF00117">
    <property type="entry name" value="GATase"/>
    <property type="match status" value="1"/>
</dbReference>
<dbReference type="CDD" id="cd01741">
    <property type="entry name" value="GATase1_1"/>
    <property type="match status" value="1"/>
</dbReference>
<dbReference type="RefSeq" id="WP_054699410.1">
    <property type="nucleotide sequence ID" value="NZ_AZEE01000027.1"/>
</dbReference>
<dbReference type="EMBL" id="AZEE01000027">
    <property type="protein sequence ID" value="KRK98592.1"/>
    <property type="molecule type" value="Genomic_DNA"/>
</dbReference>
<dbReference type="PANTHER" id="PTHR42695">
    <property type="entry name" value="GLUTAMINE AMIDOTRANSFERASE YLR126C-RELATED"/>
    <property type="match status" value="1"/>
</dbReference>
<dbReference type="STRING" id="1423776.FD04_GL000324"/>
<protein>
    <submittedName>
        <fullName evidence="2">Class I glutamine amidotransferase</fullName>
    </submittedName>
</protein>
<dbReference type="OrthoDB" id="9807137at2"/>
<keyword evidence="2" id="KW-0808">Transferase</keyword>
<dbReference type="GO" id="GO:0016740">
    <property type="term" value="F:transferase activity"/>
    <property type="evidence" value="ECO:0007669"/>
    <property type="project" value="UniProtKB-KW"/>
</dbReference>
<dbReference type="SUPFAM" id="SSF52317">
    <property type="entry name" value="Class I glutamine amidotransferase-like"/>
    <property type="match status" value="1"/>
</dbReference>
<dbReference type="GO" id="GO:0005829">
    <property type="term" value="C:cytosol"/>
    <property type="evidence" value="ECO:0007669"/>
    <property type="project" value="TreeGrafter"/>
</dbReference>
<name>A0A0R1LSZ0_9LACO</name>
<evidence type="ECO:0000259" key="1">
    <source>
        <dbReference type="Pfam" id="PF00117"/>
    </source>
</evidence>
<proteinExistence type="predicted"/>
<comment type="caution">
    <text evidence="2">The sequence shown here is derived from an EMBL/GenBank/DDBJ whole genome shotgun (WGS) entry which is preliminary data.</text>
</comment>
<gene>
    <name evidence="2" type="ORF">FD04_GL000324</name>
</gene>
<organism evidence="2 3">
    <name type="scientific">Secundilactobacillus odoratitofui DSM 19909 = JCM 15043</name>
    <dbReference type="NCBI Taxonomy" id="1423776"/>
    <lineage>
        <taxon>Bacteria</taxon>
        <taxon>Bacillati</taxon>
        <taxon>Bacillota</taxon>
        <taxon>Bacilli</taxon>
        <taxon>Lactobacillales</taxon>
        <taxon>Lactobacillaceae</taxon>
        <taxon>Secundilactobacillus</taxon>
    </lineage>
</organism>
<dbReference type="Proteomes" id="UP000051160">
    <property type="component" value="Unassembled WGS sequence"/>
</dbReference>
<reference evidence="2 3" key="1">
    <citation type="journal article" date="2015" name="Genome Announc.">
        <title>Expanding the biotechnology potential of lactobacilli through comparative genomics of 213 strains and associated genera.</title>
        <authorList>
            <person name="Sun Z."/>
            <person name="Harris H.M."/>
            <person name="McCann A."/>
            <person name="Guo C."/>
            <person name="Argimon S."/>
            <person name="Zhang W."/>
            <person name="Yang X."/>
            <person name="Jeffery I.B."/>
            <person name="Cooney J.C."/>
            <person name="Kagawa T.F."/>
            <person name="Liu W."/>
            <person name="Song Y."/>
            <person name="Salvetti E."/>
            <person name="Wrobel A."/>
            <person name="Rasinkangas P."/>
            <person name="Parkhill J."/>
            <person name="Rea M.C."/>
            <person name="O'Sullivan O."/>
            <person name="Ritari J."/>
            <person name="Douillard F.P."/>
            <person name="Paul Ross R."/>
            <person name="Yang R."/>
            <person name="Briner A.E."/>
            <person name="Felis G.E."/>
            <person name="de Vos W.M."/>
            <person name="Barrangou R."/>
            <person name="Klaenhammer T.R."/>
            <person name="Caufield P.W."/>
            <person name="Cui Y."/>
            <person name="Zhang H."/>
            <person name="O'Toole P.W."/>
        </authorList>
    </citation>
    <scope>NUCLEOTIDE SEQUENCE [LARGE SCALE GENOMIC DNA]</scope>
    <source>
        <strain evidence="2 3">DSM 19909</strain>
    </source>
</reference>
<keyword evidence="3" id="KW-1185">Reference proteome</keyword>
<evidence type="ECO:0000313" key="3">
    <source>
        <dbReference type="Proteomes" id="UP000051160"/>
    </source>
</evidence>
<keyword evidence="2" id="KW-0315">Glutamine amidotransferase</keyword>
<dbReference type="PROSITE" id="PS51273">
    <property type="entry name" value="GATASE_TYPE_1"/>
    <property type="match status" value="1"/>
</dbReference>
<dbReference type="PANTHER" id="PTHR42695:SF5">
    <property type="entry name" value="GLUTAMINE AMIDOTRANSFERASE YLR126C-RELATED"/>
    <property type="match status" value="1"/>
</dbReference>